<proteinExistence type="predicted"/>
<accession>A0ABT0X3T8</accession>
<feature type="region of interest" description="Disordered" evidence="1">
    <location>
        <begin position="30"/>
        <end position="57"/>
    </location>
</feature>
<evidence type="ECO:0000313" key="2">
    <source>
        <dbReference type="EMBL" id="MCM2577207.1"/>
    </source>
</evidence>
<reference evidence="2" key="1">
    <citation type="journal article" date="2023" name="Int. J. Syst. Evol. Microbiol.">
        <title>Streptomyces meridianus sp. nov. isolated from brackish water of the Tagus estuary in Alcochete, Portugal.</title>
        <authorList>
            <person name="Santos J.D.N."/>
            <person name="Klimek D."/>
            <person name="Calusinska M."/>
            <person name="Lobo Da Cunha A."/>
            <person name="Catita J."/>
            <person name="Goncalves H."/>
            <person name="Gonzalez I."/>
            <person name="Reyes F."/>
            <person name="Lage O.M."/>
        </authorList>
    </citation>
    <scope>NUCLEOTIDE SEQUENCE</scope>
    <source>
        <strain evidence="2">MTZ3.1</strain>
    </source>
</reference>
<organism evidence="2 3">
    <name type="scientific">Streptomyces meridianus</name>
    <dbReference type="NCBI Taxonomy" id="2938945"/>
    <lineage>
        <taxon>Bacteria</taxon>
        <taxon>Bacillati</taxon>
        <taxon>Actinomycetota</taxon>
        <taxon>Actinomycetes</taxon>
        <taxon>Kitasatosporales</taxon>
        <taxon>Streptomycetaceae</taxon>
        <taxon>Streptomyces</taxon>
    </lineage>
</organism>
<dbReference type="EMBL" id="JAMQGM010000016">
    <property type="protein sequence ID" value="MCM2577207.1"/>
    <property type="molecule type" value="Genomic_DNA"/>
</dbReference>
<evidence type="ECO:0000256" key="1">
    <source>
        <dbReference type="SAM" id="MobiDB-lite"/>
    </source>
</evidence>
<dbReference type="RefSeq" id="WP_251411624.1">
    <property type="nucleotide sequence ID" value="NZ_JAMQGM010000016.1"/>
</dbReference>
<sequence length="57" mass="6222">MNSTLADVESPIYQQLVHEHGDVVAAARATADETQRTAGELLDWSRRDSGQSGRPRA</sequence>
<evidence type="ECO:0008006" key="4">
    <source>
        <dbReference type="Google" id="ProtNLM"/>
    </source>
</evidence>
<comment type="caution">
    <text evidence="2">The sequence shown here is derived from an EMBL/GenBank/DDBJ whole genome shotgun (WGS) entry which is preliminary data.</text>
</comment>
<evidence type="ECO:0000313" key="3">
    <source>
        <dbReference type="Proteomes" id="UP001167160"/>
    </source>
</evidence>
<gene>
    <name evidence="2" type="ORF">M1E25_07565</name>
</gene>
<dbReference type="Proteomes" id="UP001167160">
    <property type="component" value="Unassembled WGS sequence"/>
</dbReference>
<name>A0ABT0X3T8_9ACTN</name>
<keyword evidence="3" id="KW-1185">Reference proteome</keyword>
<protein>
    <recommendedName>
        <fullName evidence="4">DUF305 domain-containing protein</fullName>
    </recommendedName>
</protein>